<dbReference type="Proteomes" id="UP000182840">
    <property type="component" value="Chromosome"/>
</dbReference>
<dbReference type="PROSITE" id="PS50943">
    <property type="entry name" value="HTH_CROC1"/>
    <property type="match status" value="1"/>
</dbReference>
<keyword evidence="3" id="KW-1185">Reference proteome</keyword>
<sequence>MSEQIDDVQVVRSSGDIYNDLNVPHDVKDGLKNAIAREICSLIEDKRLTQKQVADILGTDQAKVSKITRGRLTDFSVDRLVNFLTALGYNIDIHLERTMEKQGRVKLHTPMAAVG</sequence>
<dbReference type="RefSeq" id="WP_072607551.1">
    <property type="nucleotide sequence ID" value="NZ_CP018171.1"/>
</dbReference>
<dbReference type="Pfam" id="PF13744">
    <property type="entry name" value="HTH_37"/>
    <property type="match status" value="1"/>
</dbReference>
<dbReference type="Gene3D" id="1.10.260.40">
    <property type="entry name" value="lambda repressor-like DNA-binding domains"/>
    <property type="match status" value="1"/>
</dbReference>
<organism evidence="2 3">
    <name type="scientific">Aquibium oceanicum</name>
    <dbReference type="NCBI Taxonomy" id="1670800"/>
    <lineage>
        <taxon>Bacteria</taxon>
        <taxon>Pseudomonadati</taxon>
        <taxon>Pseudomonadota</taxon>
        <taxon>Alphaproteobacteria</taxon>
        <taxon>Hyphomicrobiales</taxon>
        <taxon>Phyllobacteriaceae</taxon>
        <taxon>Aquibium</taxon>
    </lineage>
</organism>
<dbReference type="CDD" id="cd00093">
    <property type="entry name" value="HTH_XRE"/>
    <property type="match status" value="1"/>
</dbReference>
<dbReference type="InterPro" id="IPR039554">
    <property type="entry name" value="HigA2-like_HTH"/>
</dbReference>
<dbReference type="InterPro" id="IPR001387">
    <property type="entry name" value="Cro/C1-type_HTH"/>
</dbReference>
<dbReference type="OrthoDB" id="9788479at2"/>
<feature type="domain" description="HTH cro/C1-type" evidence="1">
    <location>
        <begin position="44"/>
        <end position="94"/>
    </location>
</feature>
<gene>
    <name evidence="2" type="ORF">BSQ44_24005</name>
</gene>
<dbReference type="EMBL" id="CP018171">
    <property type="protein sequence ID" value="APH74087.1"/>
    <property type="molecule type" value="Genomic_DNA"/>
</dbReference>
<accession>A0A1L3SXD0</accession>
<name>A0A1L3SXD0_9HYPH</name>
<dbReference type="InterPro" id="IPR010982">
    <property type="entry name" value="Lambda_DNA-bd_dom_sf"/>
</dbReference>
<dbReference type="STRING" id="1670800.BSQ44_24005"/>
<dbReference type="KEGG" id="meso:BSQ44_24005"/>
<dbReference type="SUPFAM" id="SSF47413">
    <property type="entry name" value="lambda repressor-like DNA-binding domains"/>
    <property type="match status" value="1"/>
</dbReference>
<evidence type="ECO:0000313" key="3">
    <source>
        <dbReference type="Proteomes" id="UP000182840"/>
    </source>
</evidence>
<protein>
    <recommendedName>
        <fullName evidence="1">HTH cro/C1-type domain-containing protein</fullName>
    </recommendedName>
</protein>
<reference evidence="3" key="1">
    <citation type="submission" date="2016-11" db="EMBL/GenBank/DDBJ databases">
        <title>Mesorhizobium oceanicum sp. nov., isolated from deep seawater in South China Sea.</title>
        <authorList>
            <person name="Fu G.-Y."/>
        </authorList>
    </citation>
    <scope>NUCLEOTIDE SEQUENCE [LARGE SCALE GENOMIC DNA]</scope>
    <source>
        <strain evidence="3">B7</strain>
    </source>
</reference>
<dbReference type="AlphaFoldDB" id="A0A1L3SXD0"/>
<proteinExistence type="predicted"/>
<dbReference type="GO" id="GO:0003677">
    <property type="term" value="F:DNA binding"/>
    <property type="evidence" value="ECO:0007669"/>
    <property type="project" value="InterPro"/>
</dbReference>
<evidence type="ECO:0000313" key="2">
    <source>
        <dbReference type="EMBL" id="APH74087.1"/>
    </source>
</evidence>
<evidence type="ECO:0000259" key="1">
    <source>
        <dbReference type="PROSITE" id="PS50943"/>
    </source>
</evidence>